<dbReference type="PANTHER" id="PTHR24269">
    <property type="entry name" value="KREMEN PROTEIN"/>
    <property type="match status" value="1"/>
</dbReference>
<feature type="domain" description="WSC" evidence="9">
    <location>
        <begin position="48"/>
        <end position="144"/>
    </location>
</feature>
<gene>
    <name evidence="10" type="ORF">PG991_015297</name>
</gene>
<feature type="region of interest" description="Disordered" evidence="7">
    <location>
        <begin position="259"/>
        <end position="300"/>
    </location>
</feature>
<feature type="domain" description="WSC" evidence="9">
    <location>
        <begin position="159"/>
        <end position="256"/>
    </location>
</feature>
<evidence type="ECO:0000256" key="4">
    <source>
        <dbReference type="ARBA" id="ARBA00022989"/>
    </source>
</evidence>
<evidence type="ECO:0000256" key="7">
    <source>
        <dbReference type="SAM" id="MobiDB-lite"/>
    </source>
</evidence>
<keyword evidence="4" id="KW-1133">Transmembrane helix</keyword>
<dbReference type="SMART" id="SM00321">
    <property type="entry name" value="WSC"/>
    <property type="match status" value="2"/>
</dbReference>
<evidence type="ECO:0000313" key="11">
    <source>
        <dbReference type="Proteomes" id="UP001396898"/>
    </source>
</evidence>
<name>A0ABR1R1B1_9PEZI</name>
<accession>A0ABR1R1B1</accession>
<comment type="subcellular location">
    <subcellularLocation>
        <location evidence="1">Membrane</location>
        <topology evidence="1">Single-pass membrane protein</topology>
    </subcellularLocation>
</comment>
<feature type="compositionally biased region" description="Basic and acidic residues" evidence="7">
    <location>
        <begin position="316"/>
        <end position="333"/>
    </location>
</feature>
<evidence type="ECO:0000259" key="9">
    <source>
        <dbReference type="PROSITE" id="PS51212"/>
    </source>
</evidence>
<dbReference type="InterPro" id="IPR002889">
    <property type="entry name" value="WSC_carb-bd"/>
</dbReference>
<feature type="chain" id="PRO_5046027433" evidence="8">
    <location>
        <begin position="25"/>
        <end position="333"/>
    </location>
</feature>
<feature type="region of interest" description="Disordered" evidence="7">
    <location>
        <begin position="314"/>
        <end position="333"/>
    </location>
</feature>
<evidence type="ECO:0000256" key="5">
    <source>
        <dbReference type="ARBA" id="ARBA00023136"/>
    </source>
</evidence>
<dbReference type="EMBL" id="JAQQWI010000022">
    <property type="protein sequence ID" value="KAK7995830.1"/>
    <property type="molecule type" value="Genomic_DNA"/>
</dbReference>
<evidence type="ECO:0000256" key="6">
    <source>
        <dbReference type="ARBA" id="ARBA00023180"/>
    </source>
</evidence>
<protein>
    <submittedName>
        <fullName evidence="10">WSC-domain-containing protein</fullName>
    </submittedName>
</protein>
<organism evidence="10 11">
    <name type="scientific">Apiospora marii</name>
    <dbReference type="NCBI Taxonomy" id="335849"/>
    <lineage>
        <taxon>Eukaryota</taxon>
        <taxon>Fungi</taxon>
        <taxon>Dikarya</taxon>
        <taxon>Ascomycota</taxon>
        <taxon>Pezizomycotina</taxon>
        <taxon>Sordariomycetes</taxon>
        <taxon>Xylariomycetidae</taxon>
        <taxon>Amphisphaeriales</taxon>
        <taxon>Apiosporaceae</taxon>
        <taxon>Apiospora</taxon>
    </lineage>
</organism>
<evidence type="ECO:0000256" key="8">
    <source>
        <dbReference type="SAM" id="SignalP"/>
    </source>
</evidence>
<keyword evidence="5" id="KW-0472">Membrane</keyword>
<sequence length="333" mass="35745">MAPLLSTLTLLLAAATINSHGVLAQAPKPAAPPASFTGTPAVGSVVKDWKYLGCATEVDGRALTGPSSSNDTMTIESCQAFCTANNFAFAGVEYARECYCGRFVAPASRYVDQAQDRQNCSMPCKGNKNQFCGGSSRVSVFQNTNYKGPQPPKTVPGTSWSYVSCFMEPLYGRALTTLVKADDKMTVPMCTSACKGQGFAFAGLEYGRECWCGNTKSDALEDASDPQCAMQCDMPCGGDGNTICGGRAAIGIYKDGSKKAKRTVRRHEGHDQDAGHGGKRDHGGEHDYDEYRDYGHGPVNVDVGARKGRFVKVVRRSPDGQRQVEREEKVVSL</sequence>
<evidence type="ECO:0000256" key="3">
    <source>
        <dbReference type="ARBA" id="ARBA00022729"/>
    </source>
</evidence>
<proteinExistence type="predicted"/>
<dbReference type="InterPro" id="IPR051836">
    <property type="entry name" value="Kremen_rcpt"/>
</dbReference>
<reference evidence="10 11" key="1">
    <citation type="submission" date="2023-01" db="EMBL/GenBank/DDBJ databases">
        <title>Analysis of 21 Apiospora genomes using comparative genomics revels a genus with tremendous synthesis potential of carbohydrate active enzymes and secondary metabolites.</title>
        <authorList>
            <person name="Sorensen T."/>
        </authorList>
    </citation>
    <scope>NUCLEOTIDE SEQUENCE [LARGE SCALE GENOMIC DNA]</scope>
    <source>
        <strain evidence="10 11">CBS 20057</strain>
    </source>
</reference>
<dbReference type="Proteomes" id="UP001396898">
    <property type="component" value="Unassembled WGS sequence"/>
</dbReference>
<dbReference type="PANTHER" id="PTHR24269:SF16">
    <property type="entry name" value="PROTEIN SLG1"/>
    <property type="match status" value="1"/>
</dbReference>
<dbReference type="PROSITE" id="PS51212">
    <property type="entry name" value="WSC"/>
    <property type="match status" value="2"/>
</dbReference>
<keyword evidence="2" id="KW-0812">Transmembrane</keyword>
<comment type="caution">
    <text evidence="10">The sequence shown here is derived from an EMBL/GenBank/DDBJ whole genome shotgun (WGS) entry which is preliminary data.</text>
</comment>
<dbReference type="Pfam" id="PF01822">
    <property type="entry name" value="WSC"/>
    <property type="match status" value="2"/>
</dbReference>
<keyword evidence="11" id="KW-1185">Reference proteome</keyword>
<keyword evidence="6" id="KW-0325">Glycoprotein</keyword>
<evidence type="ECO:0000256" key="1">
    <source>
        <dbReference type="ARBA" id="ARBA00004167"/>
    </source>
</evidence>
<feature type="compositionally biased region" description="Basic and acidic residues" evidence="7">
    <location>
        <begin position="266"/>
        <end position="295"/>
    </location>
</feature>
<evidence type="ECO:0000313" key="10">
    <source>
        <dbReference type="EMBL" id="KAK7995830.1"/>
    </source>
</evidence>
<keyword evidence="3 8" id="KW-0732">Signal</keyword>
<evidence type="ECO:0000256" key="2">
    <source>
        <dbReference type="ARBA" id="ARBA00022692"/>
    </source>
</evidence>
<feature type="signal peptide" evidence="8">
    <location>
        <begin position="1"/>
        <end position="24"/>
    </location>
</feature>